<dbReference type="EMBL" id="CP011451">
    <property type="protein sequence ID" value="AKH38858.1"/>
    <property type="molecule type" value="Genomic_DNA"/>
</dbReference>
<dbReference type="PATRIC" id="fig|44574.3.peg.3704"/>
<name>A0A0F7KIA7_9PROT</name>
<dbReference type="Proteomes" id="UP000034156">
    <property type="component" value="Chromosome"/>
</dbReference>
<evidence type="ECO:0000313" key="1">
    <source>
        <dbReference type="EMBL" id="AKH38858.1"/>
    </source>
</evidence>
<reference evidence="2" key="1">
    <citation type="submission" date="2015-05" db="EMBL/GenBank/DDBJ databases">
        <title>Draft genome of Nitrosomonas communis strain Nm2.</title>
        <authorList>
            <person name="Kozlowski J.A."/>
            <person name="Kits K.D."/>
            <person name="Stein L.Y."/>
        </authorList>
    </citation>
    <scope>NUCLEOTIDE SEQUENCE [LARGE SCALE GENOMIC DNA]</scope>
    <source>
        <strain evidence="2">Nm2</strain>
    </source>
</reference>
<sequence length="123" mass="14630">METFNPFIQCAVFELKILNFRFKITHQIRQSRSLYSVCTKLILVSYDLVLQKQKLLFKIFNRFMFINKFFNNFNGHDRARVKRLGCVILTNLATKKVVQFDKSDFHHSVITKIAILKSIEVRK</sequence>
<organism evidence="1 2">
    <name type="scientific">Nitrosomonas communis</name>
    <dbReference type="NCBI Taxonomy" id="44574"/>
    <lineage>
        <taxon>Bacteria</taxon>
        <taxon>Pseudomonadati</taxon>
        <taxon>Pseudomonadota</taxon>
        <taxon>Betaproteobacteria</taxon>
        <taxon>Nitrosomonadales</taxon>
        <taxon>Nitrosomonadaceae</taxon>
        <taxon>Nitrosomonas</taxon>
    </lineage>
</organism>
<proteinExistence type="predicted"/>
<protein>
    <submittedName>
        <fullName evidence="1">Uncharacterized protein</fullName>
    </submittedName>
</protein>
<evidence type="ECO:0000313" key="2">
    <source>
        <dbReference type="Proteomes" id="UP000034156"/>
    </source>
</evidence>
<reference evidence="1 2" key="2">
    <citation type="journal article" date="2016" name="Genome Announc.">
        <title>Genome Sequence of Nitrosomonas communis Strain Nm2, a Mesophilic Ammonia-Oxidizing Bacterium Isolated from Mediterranean Soil.</title>
        <authorList>
            <person name="Kozlowski J.A."/>
            <person name="Kits K.D."/>
            <person name="Stein L.Y."/>
        </authorList>
    </citation>
    <scope>NUCLEOTIDE SEQUENCE [LARGE SCALE GENOMIC DNA]</scope>
    <source>
        <strain evidence="1 2">Nm2</strain>
    </source>
</reference>
<keyword evidence="2" id="KW-1185">Reference proteome</keyword>
<gene>
    <name evidence="1" type="ORF">AAW31_15310</name>
</gene>
<dbReference type="AlphaFoldDB" id="A0A0F7KIA7"/>
<dbReference type="KEGG" id="nco:AAW31_15310"/>
<accession>A0A0F7KIA7</accession>